<keyword evidence="3" id="KW-1185">Reference proteome</keyword>
<protein>
    <submittedName>
        <fullName evidence="2">Uncharacterized protein</fullName>
    </submittedName>
</protein>
<feature type="compositionally biased region" description="Low complexity" evidence="1">
    <location>
        <begin position="218"/>
        <end position="239"/>
    </location>
</feature>
<organism evidence="2 3">
    <name type="scientific">Choanephora cucurbitarum</name>
    <dbReference type="NCBI Taxonomy" id="101091"/>
    <lineage>
        <taxon>Eukaryota</taxon>
        <taxon>Fungi</taxon>
        <taxon>Fungi incertae sedis</taxon>
        <taxon>Mucoromycota</taxon>
        <taxon>Mucoromycotina</taxon>
        <taxon>Mucoromycetes</taxon>
        <taxon>Mucorales</taxon>
        <taxon>Mucorineae</taxon>
        <taxon>Choanephoraceae</taxon>
        <taxon>Choanephoroideae</taxon>
        <taxon>Choanephora</taxon>
    </lineage>
</organism>
<comment type="caution">
    <text evidence="2">The sequence shown here is derived from an EMBL/GenBank/DDBJ whole genome shotgun (WGS) entry which is preliminary data.</text>
</comment>
<dbReference type="EMBL" id="LUGH01000915">
    <property type="protein sequence ID" value="OBZ82244.1"/>
    <property type="molecule type" value="Genomic_DNA"/>
</dbReference>
<evidence type="ECO:0000313" key="3">
    <source>
        <dbReference type="Proteomes" id="UP000093000"/>
    </source>
</evidence>
<feature type="region of interest" description="Disordered" evidence="1">
    <location>
        <begin position="209"/>
        <end position="239"/>
    </location>
</feature>
<evidence type="ECO:0000256" key="1">
    <source>
        <dbReference type="SAM" id="MobiDB-lite"/>
    </source>
</evidence>
<dbReference type="InParanoid" id="A0A1C7N4K0"/>
<accession>A0A1C7N4K0</accession>
<evidence type="ECO:0000313" key="2">
    <source>
        <dbReference type="EMBL" id="OBZ82244.1"/>
    </source>
</evidence>
<name>A0A1C7N4K0_9FUNG</name>
<gene>
    <name evidence="2" type="ORF">A0J61_09706</name>
</gene>
<proteinExistence type="predicted"/>
<dbReference type="OrthoDB" id="2278992at2759"/>
<dbReference type="AlphaFoldDB" id="A0A1C7N4K0"/>
<feature type="region of interest" description="Disordered" evidence="1">
    <location>
        <begin position="1"/>
        <end position="34"/>
    </location>
</feature>
<reference evidence="2 3" key="1">
    <citation type="submission" date="2016-03" db="EMBL/GenBank/DDBJ databases">
        <title>Choanephora cucurbitarum.</title>
        <authorList>
            <person name="Min B."/>
            <person name="Park H."/>
            <person name="Park J.-H."/>
            <person name="Shin H.-D."/>
            <person name="Choi I.-G."/>
        </authorList>
    </citation>
    <scope>NUCLEOTIDE SEQUENCE [LARGE SCALE GENOMIC DNA]</scope>
    <source>
        <strain evidence="2 3">KUS-F28377</strain>
    </source>
</reference>
<sequence length="414" mass="45561">MRHQKLAGAADSCVGTSSITPLPAPSEPSPLSGTSNMKAINYHVDDKNLTTNTAVEKYRCKAVAAAAEGAKMSDAYTLALNHIIYYDLKNHTINELGLSSHQDEIKASLGVDADLPMLDSRLSVVAFEVIQMMTRGSVDDVEILLAEKLIAAKKAKDKRMTCLVKLLTNYFNKVGQSLDTTEDTFVSQTIGPFLELYFDSMNATEHHASRGRLEQPGSFSSSSASTKRSYSSSSKSDLSTSWYTLQPDYLLKGLFENGLKIDVFLAEFKKPSAKPSQILNDKVKLGNLMKLMVDRLVFLGVPSPVVCGLFADGRMTYTYKMTIKKDGEYEFVELGCFGTIRCTSDLMSLPIMMAYFEQLAEIVKQTLEKMEIKLSGEVIPGPLALLPVPVEYLRCSYEYPSCVSLSSGSKKTNL</sequence>
<dbReference type="Proteomes" id="UP000093000">
    <property type="component" value="Unassembled WGS sequence"/>
</dbReference>